<dbReference type="eggNOG" id="COG2323">
    <property type="taxonomic scope" value="Bacteria"/>
</dbReference>
<gene>
    <name evidence="10" type="ordered locus">Desca_0961</name>
</gene>
<feature type="transmembrane region" description="Helical" evidence="7">
    <location>
        <begin position="6"/>
        <end position="26"/>
    </location>
</feature>
<dbReference type="KEGG" id="dca:Desca_0961"/>
<dbReference type="STRING" id="868595.Desca_0961"/>
<evidence type="ECO:0000256" key="6">
    <source>
        <dbReference type="ARBA" id="ARBA00023136"/>
    </source>
</evidence>
<dbReference type="Gene3D" id="3.30.240.20">
    <property type="entry name" value="bsu07140 like domains"/>
    <property type="match status" value="2"/>
</dbReference>
<keyword evidence="3" id="KW-1003">Cell membrane</keyword>
<evidence type="ECO:0000259" key="9">
    <source>
        <dbReference type="Pfam" id="PF20730"/>
    </source>
</evidence>
<feature type="domain" description="YetF C-terminal" evidence="8">
    <location>
        <begin position="82"/>
        <end position="214"/>
    </location>
</feature>
<evidence type="ECO:0000313" key="10">
    <source>
        <dbReference type="EMBL" id="AEF93837.1"/>
    </source>
</evidence>
<dbReference type="InterPro" id="IPR023090">
    <property type="entry name" value="UPF0702_alpha/beta_dom_sf"/>
</dbReference>
<dbReference type="Pfam" id="PF20730">
    <property type="entry name" value="YetF_N"/>
    <property type="match status" value="1"/>
</dbReference>
<dbReference type="AlphaFoldDB" id="F6B2K8"/>
<sequence>MPDWLNILLRALSFFALIFLFIRLLGKRLTTQLSVFDQVNIIVIGSIAAIITLNPTIKFTYGLIAIAVWGILPIIIQFLSLKYKVVRDIFQGKETILINHGKVLEDKLLEARFTPEDLLRQLRRKNVFQVADVEFAMLEPDGELSVLLKKDQQPVTAKTMGLKVAQESVPQTVMLDGVMLDEPLTAMGLNRNWLHTELEKIGVAPENVFIAQVDSTGQLYVDLFNDALLVPKPKTRELLYATLKKCQADCELYALGTKKPLAKKMYENSARELQEIVEDLEPLLKR</sequence>
<keyword evidence="11" id="KW-1185">Reference proteome</keyword>
<dbReference type="InterPro" id="IPR012452">
    <property type="entry name" value="DUF1657"/>
</dbReference>
<dbReference type="RefSeq" id="WP_013809947.1">
    <property type="nucleotide sequence ID" value="NC_015565.1"/>
</dbReference>
<feature type="transmembrane region" description="Helical" evidence="7">
    <location>
        <begin position="59"/>
        <end position="81"/>
    </location>
</feature>
<feature type="transmembrane region" description="Helical" evidence="7">
    <location>
        <begin position="33"/>
        <end position="53"/>
    </location>
</feature>
<dbReference type="Pfam" id="PF04239">
    <property type="entry name" value="DUF421"/>
    <property type="match status" value="1"/>
</dbReference>
<dbReference type="EMBL" id="CP002736">
    <property type="protein sequence ID" value="AEF93837.1"/>
    <property type="molecule type" value="Genomic_DNA"/>
</dbReference>
<keyword evidence="6 7" id="KW-0472">Membrane</keyword>
<accession>F6B2K8</accession>
<name>F6B2K8_DESCC</name>
<proteinExistence type="inferred from homology"/>
<dbReference type="PANTHER" id="PTHR34582">
    <property type="entry name" value="UPF0702 TRANSMEMBRANE PROTEIN YCAP"/>
    <property type="match status" value="1"/>
</dbReference>
<evidence type="ECO:0000256" key="4">
    <source>
        <dbReference type="ARBA" id="ARBA00022692"/>
    </source>
</evidence>
<dbReference type="InterPro" id="IPR007353">
    <property type="entry name" value="DUF421"/>
</dbReference>
<dbReference type="Pfam" id="PF07870">
    <property type="entry name" value="DUF1657"/>
    <property type="match status" value="1"/>
</dbReference>
<evidence type="ECO:0000259" key="8">
    <source>
        <dbReference type="Pfam" id="PF04239"/>
    </source>
</evidence>
<dbReference type="PANTHER" id="PTHR34582:SF7">
    <property type="entry name" value="UPF0702 TRANSMEMBRANE PROTEIN YDFS"/>
    <property type="match status" value="1"/>
</dbReference>
<evidence type="ECO:0008006" key="12">
    <source>
        <dbReference type="Google" id="ProtNLM"/>
    </source>
</evidence>
<protein>
    <recommendedName>
        <fullName evidence="12">DUF421 domain-containing protein</fullName>
    </recommendedName>
</protein>
<keyword evidence="5 7" id="KW-1133">Transmembrane helix</keyword>
<comment type="similarity">
    <text evidence="2">Belongs to the UPF0702 family.</text>
</comment>
<keyword evidence="4 7" id="KW-0812">Transmembrane</keyword>
<dbReference type="Proteomes" id="UP000009226">
    <property type="component" value="Chromosome"/>
</dbReference>
<dbReference type="HOGENOM" id="CLU_077149_0_0_9"/>
<dbReference type="GO" id="GO:0005886">
    <property type="term" value="C:plasma membrane"/>
    <property type="evidence" value="ECO:0007669"/>
    <property type="project" value="UniProtKB-SubCell"/>
</dbReference>
<dbReference type="InterPro" id="IPR048454">
    <property type="entry name" value="YetF_N"/>
</dbReference>
<evidence type="ECO:0000256" key="1">
    <source>
        <dbReference type="ARBA" id="ARBA00004651"/>
    </source>
</evidence>
<evidence type="ECO:0000256" key="3">
    <source>
        <dbReference type="ARBA" id="ARBA00022475"/>
    </source>
</evidence>
<feature type="domain" description="YetF-like N-terminal transmembrane" evidence="9">
    <location>
        <begin position="7"/>
        <end position="79"/>
    </location>
</feature>
<evidence type="ECO:0000313" key="11">
    <source>
        <dbReference type="Proteomes" id="UP000009226"/>
    </source>
</evidence>
<organism evidence="10 11">
    <name type="scientific">Desulfotomaculum nigrificans (strain DSM 14880 / VKM B-2319 / CO-1-SRB)</name>
    <name type="common">Desulfotomaculum carboxydivorans</name>
    <dbReference type="NCBI Taxonomy" id="868595"/>
    <lineage>
        <taxon>Bacteria</taxon>
        <taxon>Bacillati</taxon>
        <taxon>Bacillota</taxon>
        <taxon>Clostridia</taxon>
        <taxon>Eubacteriales</taxon>
        <taxon>Desulfotomaculaceae</taxon>
        <taxon>Desulfotomaculum</taxon>
    </lineage>
</organism>
<reference evidence="10 11" key="1">
    <citation type="submission" date="2011-05" db="EMBL/GenBank/DDBJ databases">
        <title>Complete sequence of Desulfotomaculum carboxydivorans CO-1-SRB.</title>
        <authorList>
            <consortium name="US DOE Joint Genome Institute"/>
            <person name="Lucas S."/>
            <person name="Han J."/>
            <person name="Lapidus A."/>
            <person name="Cheng J.-F."/>
            <person name="Goodwin L."/>
            <person name="Pitluck S."/>
            <person name="Peters L."/>
            <person name="Mikhailova N."/>
            <person name="Lu M."/>
            <person name="Han C."/>
            <person name="Tapia R."/>
            <person name="Land M."/>
            <person name="Hauser L."/>
            <person name="Kyrpides N."/>
            <person name="Ivanova N."/>
            <person name="Pagani I."/>
            <person name="Stams A."/>
            <person name="Plugge C."/>
            <person name="Muyzer G."/>
            <person name="Kuever J."/>
            <person name="Parshina S."/>
            <person name="Ivanova A."/>
            <person name="Nazina T."/>
            <person name="Woyke T."/>
        </authorList>
    </citation>
    <scope>NUCLEOTIDE SEQUENCE [LARGE SCALE GENOMIC DNA]</scope>
    <source>
        <strain evidence="11">DSM 14880 / VKM B-2319 / CO-1-SRB</strain>
    </source>
</reference>
<evidence type="ECO:0000256" key="7">
    <source>
        <dbReference type="SAM" id="Phobius"/>
    </source>
</evidence>
<comment type="subcellular location">
    <subcellularLocation>
        <location evidence="1">Cell membrane</location>
        <topology evidence="1">Multi-pass membrane protein</topology>
    </subcellularLocation>
</comment>
<evidence type="ECO:0000256" key="5">
    <source>
        <dbReference type="ARBA" id="ARBA00022989"/>
    </source>
</evidence>
<evidence type="ECO:0000256" key="2">
    <source>
        <dbReference type="ARBA" id="ARBA00006448"/>
    </source>
</evidence>